<name>A0A2R5GA06_9STRA</name>
<keyword evidence="2" id="KW-0418">Kinase</keyword>
<dbReference type="PANTHER" id="PTHR37171">
    <property type="entry name" value="SERINE/THREONINE-PROTEIN KINASE YRZF-RELATED"/>
    <property type="match status" value="1"/>
</dbReference>
<dbReference type="OrthoDB" id="2156052at2759"/>
<dbReference type="InterPro" id="IPR011009">
    <property type="entry name" value="Kinase-like_dom_sf"/>
</dbReference>
<dbReference type="Proteomes" id="UP000241890">
    <property type="component" value="Unassembled WGS sequence"/>
</dbReference>
<dbReference type="PROSITE" id="PS00109">
    <property type="entry name" value="PROTEIN_KINASE_TYR"/>
    <property type="match status" value="1"/>
</dbReference>
<dbReference type="InterPro" id="IPR052396">
    <property type="entry name" value="Meiotic_Drive_Suppr_Kinase"/>
</dbReference>
<evidence type="ECO:0000313" key="3">
    <source>
        <dbReference type="Proteomes" id="UP000241890"/>
    </source>
</evidence>
<feature type="compositionally biased region" description="Low complexity" evidence="1">
    <location>
        <begin position="325"/>
        <end position="339"/>
    </location>
</feature>
<dbReference type="SUPFAM" id="SSF56112">
    <property type="entry name" value="Protein kinase-like (PK-like)"/>
    <property type="match status" value="1"/>
</dbReference>
<dbReference type="PANTHER" id="PTHR37171:SF1">
    <property type="entry name" value="SERINE_THREONINE-PROTEIN KINASE YRZF-RELATED"/>
    <property type="match status" value="1"/>
</dbReference>
<keyword evidence="3" id="KW-1185">Reference proteome</keyword>
<dbReference type="InParanoid" id="A0A2R5GA06"/>
<proteinExistence type="predicted"/>
<keyword evidence="2" id="KW-0808">Transferase</keyword>
<comment type="caution">
    <text evidence="2">The sequence shown here is derived from an EMBL/GenBank/DDBJ whole genome shotgun (WGS) entry which is preliminary data.</text>
</comment>
<feature type="region of interest" description="Disordered" evidence="1">
    <location>
        <begin position="1"/>
        <end position="22"/>
    </location>
</feature>
<reference evidence="2 3" key="1">
    <citation type="submission" date="2017-12" db="EMBL/GenBank/DDBJ databases">
        <title>Sequencing, de novo assembly and annotation of complete genome of a new Thraustochytrid species, strain FCC1311.</title>
        <authorList>
            <person name="Sedici K."/>
            <person name="Godart F."/>
            <person name="Aiese Cigliano R."/>
            <person name="Sanseverino W."/>
            <person name="Barakat M."/>
            <person name="Ortet P."/>
            <person name="Marechal E."/>
            <person name="Cagnac O."/>
            <person name="Amato A."/>
        </authorList>
    </citation>
    <scope>NUCLEOTIDE SEQUENCE [LARGE SCALE GENOMIC DNA]</scope>
</reference>
<evidence type="ECO:0000313" key="2">
    <source>
        <dbReference type="EMBL" id="GBG27862.1"/>
    </source>
</evidence>
<dbReference type="GO" id="GO:0004672">
    <property type="term" value="F:protein kinase activity"/>
    <property type="evidence" value="ECO:0007669"/>
    <property type="project" value="InterPro"/>
</dbReference>
<feature type="compositionally biased region" description="Acidic residues" evidence="1">
    <location>
        <begin position="8"/>
        <end position="17"/>
    </location>
</feature>
<accession>A0A2R5GA06</accession>
<dbReference type="InterPro" id="IPR008266">
    <property type="entry name" value="Tyr_kinase_AS"/>
</dbReference>
<feature type="region of interest" description="Disordered" evidence="1">
    <location>
        <begin position="314"/>
        <end position="353"/>
    </location>
</feature>
<protein>
    <submittedName>
        <fullName evidence="2">Glycogen synthase kinase-3</fullName>
    </submittedName>
</protein>
<sequence>MSNSRPEEDAEEFDAEESSSLTKEDLAEFKKNITVAQLKAWGGAGEMDMISDAEDLFKNLVSTLGKEAIPKSERKQLKEAFKSNYRLASKKAVAEAAKAAAEAAKAVAEAAKTANKEKISVLISQPCIQRTIRNRNVAFSSTSRMPHVASVSQKQIDGDFLIPVDIEEWATFAADTSLAQLPFGDDILMGVDLWAPLTEFDCGDNEFTSQTNMTVSGLEQIRRYHELDPNLPDIKMYQKEGPWTGGRVDITWTRKMKESDKSKLQLLSSFHEMNAACDSIVFLVHEHKAPKAFPFVPEAGAEFKVDKETGASVSAKYGHRHRSSSQRSSQSSLSSSQSSLPPPPPLPQPDTMEDGKRVFQNLNLVGIWRRFENCDRSDYFFKFVAPICQIFTYMVSNGLKYGIISTFDKTWFCRRDKRGVMQISQAFDACTGRGIDAMRRAYLGIITLALKDPEATGYGLVKGDGTLYQAMKNHSRSTFQKFADTLASNGNEDLDSTISRKFADKFALFCKQKFNGGRQPTRQNAIDAVREVLPLSDEDFYLPLDGKTLHRNSRTIVDRCALSGAPIIVKRWAYSLLPRRPDENDEAKLAMQNERWAYEVTLGSLQGIAIPFLIYAGSYAMMPFVLAVSDEGDSLEQLLMAAADDDERATLLETYFDDAHDALAAIHSCGVLHNDIAARNIVIHPERGVKIIDFESAGECCEDLLAQEEMRELFKIFNRTVTGTPKKTGKKVWRRLSQTLPIPFNNARESKPPMEET</sequence>
<dbReference type="Gene3D" id="1.10.510.10">
    <property type="entry name" value="Transferase(Phosphotransferase) domain 1"/>
    <property type="match status" value="1"/>
</dbReference>
<gene>
    <name evidence="2" type="ORF">FCC1311_040852</name>
</gene>
<organism evidence="2 3">
    <name type="scientific">Hondaea fermentalgiana</name>
    <dbReference type="NCBI Taxonomy" id="2315210"/>
    <lineage>
        <taxon>Eukaryota</taxon>
        <taxon>Sar</taxon>
        <taxon>Stramenopiles</taxon>
        <taxon>Bigyra</taxon>
        <taxon>Labyrinthulomycetes</taxon>
        <taxon>Thraustochytrida</taxon>
        <taxon>Thraustochytriidae</taxon>
        <taxon>Hondaea</taxon>
    </lineage>
</organism>
<dbReference type="EMBL" id="BEYU01000036">
    <property type="protein sequence ID" value="GBG27862.1"/>
    <property type="molecule type" value="Genomic_DNA"/>
</dbReference>
<evidence type="ECO:0000256" key="1">
    <source>
        <dbReference type="SAM" id="MobiDB-lite"/>
    </source>
</evidence>
<dbReference type="AlphaFoldDB" id="A0A2R5GA06"/>